<dbReference type="GO" id="GO:0030659">
    <property type="term" value="C:cytoplasmic vesicle membrane"/>
    <property type="evidence" value="ECO:0007669"/>
    <property type="project" value="TreeGrafter"/>
</dbReference>
<proteinExistence type="predicted"/>
<dbReference type="GO" id="GO:0018996">
    <property type="term" value="P:molting cycle, collagen and cuticulin-based cuticle"/>
    <property type="evidence" value="ECO:0007669"/>
    <property type="project" value="TreeGrafter"/>
</dbReference>
<dbReference type="PANTHER" id="PTHR10796">
    <property type="entry name" value="PATCHED-RELATED"/>
    <property type="match status" value="1"/>
</dbReference>
<dbReference type="InterPro" id="IPR051697">
    <property type="entry name" value="Patched_domain-protein"/>
</dbReference>
<evidence type="ECO:0000313" key="3">
    <source>
        <dbReference type="WBParaSite" id="jg11891"/>
    </source>
</evidence>
<keyword evidence="1" id="KW-1133">Transmembrane helix</keyword>
<keyword evidence="2" id="KW-1185">Reference proteome</keyword>
<sequence length="231" mass="26922">MGFRTEKLPNLRRAGQDVLRANAPIHNDILRFYVVHKDYDNLLVSDILASLYDFTNEMMTVKMEYEGLEWEFEDFCKKAPTEPKCNNNLNVWLKHAENLFRSNGSRINPNLQLSYPVMYLFNRPKDIGNIIYGVNVTGTKHEIVGARVLTIHWFIAFPMVGNSKGAYIAYRDRLNLFWEEKTQVSDIKFIPHNDKAMDDELLLIIKTAVPFALPATLQLMVFVYFTIWPRI</sequence>
<keyword evidence="1" id="KW-0812">Transmembrane</keyword>
<accession>A0A915CRN7</accession>
<evidence type="ECO:0000256" key="1">
    <source>
        <dbReference type="SAM" id="Phobius"/>
    </source>
</evidence>
<dbReference type="Proteomes" id="UP000887574">
    <property type="component" value="Unplaced"/>
</dbReference>
<organism evidence="2 3">
    <name type="scientific">Ditylenchus dipsaci</name>
    <dbReference type="NCBI Taxonomy" id="166011"/>
    <lineage>
        <taxon>Eukaryota</taxon>
        <taxon>Metazoa</taxon>
        <taxon>Ecdysozoa</taxon>
        <taxon>Nematoda</taxon>
        <taxon>Chromadorea</taxon>
        <taxon>Rhabditida</taxon>
        <taxon>Tylenchina</taxon>
        <taxon>Tylenchomorpha</taxon>
        <taxon>Sphaerularioidea</taxon>
        <taxon>Anguinidae</taxon>
        <taxon>Anguininae</taxon>
        <taxon>Ditylenchus</taxon>
    </lineage>
</organism>
<evidence type="ECO:0000313" key="2">
    <source>
        <dbReference type="Proteomes" id="UP000887574"/>
    </source>
</evidence>
<name>A0A915CRN7_9BILA</name>
<dbReference type="WBParaSite" id="jg11891">
    <property type="protein sequence ID" value="jg11891"/>
    <property type="gene ID" value="jg11891"/>
</dbReference>
<protein>
    <submittedName>
        <fullName evidence="3">Uncharacterized protein</fullName>
    </submittedName>
</protein>
<dbReference type="GO" id="GO:0005886">
    <property type="term" value="C:plasma membrane"/>
    <property type="evidence" value="ECO:0007669"/>
    <property type="project" value="TreeGrafter"/>
</dbReference>
<dbReference type="GO" id="GO:0006897">
    <property type="term" value="P:endocytosis"/>
    <property type="evidence" value="ECO:0007669"/>
    <property type="project" value="TreeGrafter"/>
</dbReference>
<keyword evidence="1" id="KW-0472">Membrane</keyword>
<reference evidence="3" key="1">
    <citation type="submission" date="2022-11" db="UniProtKB">
        <authorList>
            <consortium name="WormBaseParasite"/>
        </authorList>
    </citation>
    <scope>IDENTIFICATION</scope>
</reference>
<dbReference type="PANTHER" id="PTHR10796:SF185">
    <property type="entry name" value="SSD DOMAIN-CONTAINING PROTEIN"/>
    <property type="match status" value="1"/>
</dbReference>
<dbReference type="AlphaFoldDB" id="A0A915CRN7"/>
<feature type="transmembrane region" description="Helical" evidence="1">
    <location>
        <begin position="201"/>
        <end position="227"/>
    </location>
</feature>